<dbReference type="SUPFAM" id="SSF54427">
    <property type="entry name" value="NTF2-like"/>
    <property type="match status" value="1"/>
</dbReference>
<dbReference type="EMBL" id="CP137892">
    <property type="protein sequence ID" value="WPC06083.1"/>
    <property type="molecule type" value="Genomic_DNA"/>
</dbReference>
<dbReference type="InterPro" id="IPR032710">
    <property type="entry name" value="NTF2-like_dom_sf"/>
</dbReference>
<dbReference type="Proteomes" id="UP001305928">
    <property type="component" value="Chromosome"/>
</dbReference>
<name>A0ABZ0PY49_9PSED</name>
<evidence type="ECO:0000313" key="2">
    <source>
        <dbReference type="Proteomes" id="UP001305928"/>
    </source>
</evidence>
<dbReference type="Pfam" id="PF07366">
    <property type="entry name" value="SnoaL"/>
    <property type="match status" value="1"/>
</dbReference>
<organism evidence="1 2">
    <name type="scientific">Pseudomonas benzenivorans</name>
    <dbReference type="NCBI Taxonomy" id="556533"/>
    <lineage>
        <taxon>Bacteria</taxon>
        <taxon>Pseudomonadati</taxon>
        <taxon>Pseudomonadota</taxon>
        <taxon>Gammaproteobacteria</taxon>
        <taxon>Pseudomonadales</taxon>
        <taxon>Pseudomonadaceae</taxon>
        <taxon>Pseudomonas</taxon>
    </lineage>
</organism>
<reference evidence="1 2" key="1">
    <citation type="submission" date="2023-11" db="EMBL/GenBank/DDBJ databases">
        <title>Complete genome of Pseudomonas benzenivorans BA3361.</title>
        <authorList>
            <person name="Shin S.Y."/>
            <person name="Song J."/>
            <person name="Kang H."/>
        </authorList>
    </citation>
    <scope>NUCLEOTIDE SEQUENCE [LARGE SCALE GENOMIC DNA]</scope>
    <source>
        <strain evidence="1 2">HNIBRBA3361</strain>
    </source>
</reference>
<sequence length="132" mass="15732">MHEHNKQTVIEFYQRVFAERDLSAADELICEDYKQHNNVFIPPTRDGFKGYFQQYFKMFPKSGTQIEKVCAEGDHVFLYATHWAANKLFKVNYKVIDIYRVENGVLLEHWDTIEGIGLFSRFMYMIKPLLRL</sequence>
<evidence type="ECO:0000313" key="1">
    <source>
        <dbReference type="EMBL" id="WPC06083.1"/>
    </source>
</evidence>
<protein>
    <submittedName>
        <fullName evidence="1">Ester cyclase</fullName>
    </submittedName>
</protein>
<dbReference type="RefSeq" id="WP_318645264.1">
    <property type="nucleotide sequence ID" value="NZ_CP137892.1"/>
</dbReference>
<keyword evidence="2" id="KW-1185">Reference proteome</keyword>
<proteinExistence type="predicted"/>
<dbReference type="Gene3D" id="3.10.450.50">
    <property type="match status" value="1"/>
</dbReference>
<gene>
    <name evidence="1" type="ORF">SBP02_04845</name>
</gene>
<dbReference type="InterPro" id="IPR009959">
    <property type="entry name" value="Cyclase_SnoaL-like"/>
</dbReference>
<accession>A0ABZ0PY49</accession>